<dbReference type="OrthoDB" id="9762009at2"/>
<keyword evidence="11 12" id="KW-1208">Phospholipid metabolism</keyword>
<accession>A0A3D9SLM1</accession>
<dbReference type="EMBL" id="QTTN01000003">
    <property type="protein sequence ID" value="REE92795.1"/>
    <property type="molecule type" value="Genomic_DNA"/>
</dbReference>
<dbReference type="GO" id="GO:0008808">
    <property type="term" value="F:cardiolipin synthase activity"/>
    <property type="evidence" value="ECO:0007669"/>
    <property type="project" value="UniProtKB-UniRule"/>
</dbReference>
<keyword evidence="9 12" id="KW-0472">Membrane</keyword>
<dbReference type="Gene3D" id="3.30.870.10">
    <property type="entry name" value="Endonuclease Chain A"/>
    <property type="match status" value="2"/>
</dbReference>
<dbReference type="InterPro" id="IPR001736">
    <property type="entry name" value="PLipase_D/transphosphatidylase"/>
</dbReference>
<dbReference type="CDD" id="cd09112">
    <property type="entry name" value="PLDc_CLS_2"/>
    <property type="match status" value="1"/>
</dbReference>
<evidence type="ECO:0000256" key="1">
    <source>
        <dbReference type="ARBA" id="ARBA00004651"/>
    </source>
</evidence>
<dbReference type="InterPro" id="IPR022924">
    <property type="entry name" value="Cardiolipin_synthase"/>
</dbReference>
<dbReference type="Pfam" id="PF13091">
    <property type="entry name" value="PLDc_2"/>
    <property type="match status" value="2"/>
</dbReference>
<comment type="caution">
    <text evidence="15">The sequence shown here is derived from an EMBL/GenBank/DDBJ whole genome shotgun (WGS) entry which is preliminary data.</text>
</comment>
<evidence type="ECO:0000313" key="15">
    <source>
        <dbReference type="EMBL" id="REE92795.1"/>
    </source>
</evidence>
<dbReference type="Proteomes" id="UP000256304">
    <property type="component" value="Unassembled WGS sequence"/>
</dbReference>
<dbReference type="RefSeq" id="WP_116187715.1">
    <property type="nucleotide sequence ID" value="NZ_QTTN01000003.1"/>
</dbReference>
<dbReference type="NCBIfam" id="TIGR04265">
    <property type="entry name" value="bac_cardiolipin"/>
    <property type="match status" value="1"/>
</dbReference>
<keyword evidence="3 12" id="KW-0444">Lipid biosynthesis</keyword>
<dbReference type="Pfam" id="PF13396">
    <property type="entry name" value="PLDc_N"/>
    <property type="match status" value="1"/>
</dbReference>
<evidence type="ECO:0000256" key="6">
    <source>
        <dbReference type="ARBA" id="ARBA00022737"/>
    </source>
</evidence>
<reference evidence="15 16" key="1">
    <citation type="submission" date="2018-08" db="EMBL/GenBank/DDBJ databases">
        <title>Genomic Encyclopedia of Type Strains, Phase III (KMG-III): the genomes of soil and plant-associated and newly described type strains.</title>
        <authorList>
            <person name="Whitman W."/>
        </authorList>
    </citation>
    <scope>NUCLEOTIDE SEQUENCE [LARGE SCALE GENOMIC DNA]</scope>
    <source>
        <strain evidence="15 16">CGMCC 1.10966</strain>
    </source>
</reference>
<evidence type="ECO:0000256" key="8">
    <source>
        <dbReference type="ARBA" id="ARBA00023098"/>
    </source>
</evidence>
<gene>
    <name evidence="15" type="ORF">A8990_10393</name>
</gene>
<dbReference type="SMART" id="SM00155">
    <property type="entry name" value="PLDc"/>
    <property type="match status" value="2"/>
</dbReference>
<dbReference type="EC" id="2.7.8.-" evidence="12 13"/>
<keyword evidence="5 12" id="KW-0812">Transmembrane</keyword>
<comment type="subcellular location">
    <subcellularLocation>
        <location evidence="1 12">Cell membrane</location>
        <topology evidence="1 12">Multi-pass membrane protein</topology>
    </subcellularLocation>
</comment>
<dbReference type="SUPFAM" id="SSF56024">
    <property type="entry name" value="Phospholipase D/nuclease"/>
    <property type="match status" value="2"/>
</dbReference>
<dbReference type="PANTHER" id="PTHR21248">
    <property type="entry name" value="CARDIOLIPIN SYNTHASE"/>
    <property type="match status" value="1"/>
</dbReference>
<protein>
    <recommendedName>
        <fullName evidence="12 13">Cardiolipin synthase</fullName>
        <shortName evidence="12">CL synthase</shortName>
        <ecNumber evidence="12 13">2.7.8.-</ecNumber>
    </recommendedName>
</protein>
<evidence type="ECO:0000259" key="14">
    <source>
        <dbReference type="PROSITE" id="PS50035"/>
    </source>
</evidence>
<keyword evidence="16" id="KW-1185">Reference proteome</keyword>
<sequence length="475" mass="54476">MIWLLAALLIFIFQIATILILEYRHPAKSLAWLLILFVLPIIGFVMYYFLAQEYQRRRRIRKRGIYMSDTLRRALLRCKLIHRQSDMQGNRFEQQERLYHILQNLSVSPITGCNESTVLANGEATYSAMFEAIAEAKHHVHVESYTIRDDRIGRQLKELLIERARAGVEVRVIYDGIGSVELNDNYVEELLRAGVEMQCFLSPRIAFFEKRMNFRNHRKIIVVDGLVGFVGGINFGEEYVGGNPKLGFWRDTHLRLRGDAVYFLQEVFMYDWWYTSKKKLTGAAYLPEHSCESMEQVQIVQSGPNMRDDAILEYVFAAVSAGKSRIYITTPYFIPDASILMALRTAALGGVDVRVIIPYVPDTKFVLMASLSYVEEMLAVGVRIYRYRAGFVHAKVVIVDKLLASVGTANMDMRSFYSNFEINALLFDEAAIERLTADFMDDLSNCVEVSLSEFRKRPMKQKVGEAAARMLSPLL</sequence>
<feature type="domain" description="PLD phosphodiesterase" evidence="14">
    <location>
        <begin position="388"/>
        <end position="415"/>
    </location>
</feature>
<dbReference type="GO" id="GO:0005886">
    <property type="term" value="C:plasma membrane"/>
    <property type="evidence" value="ECO:0007669"/>
    <property type="project" value="UniProtKB-SubCell"/>
</dbReference>
<dbReference type="HAMAP" id="MF_01916">
    <property type="entry name" value="Cardiolipin_synth_Cls"/>
    <property type="match status" value="1"/>
</dbReference>
<keyword evidence="2 12" id="KW-1003">Cell membrane</keyword>
<comment type="caution">
    <text evidence="12">Lacks conserved residue(s) required for the propagation of feature annotation.</text>
</comment>
<evidence type="ECO:0000256" key="4">
    <source>
        <dbReference type="ARBA" id="ARBA00022679"/>
    </source>
</evidence>
<evidence type="ECO:0000256" key="10">
    <source>
        <dbReference type="ARBA" id="ARBA00023209"/>
    </source>
</evidence>
<keyword evidence="8 12" id="KW-0443">Lipid metabolism</keyword>
<evidence type="ECO:0000313" key="16">
    <source>
        <dbReference type="Proteomes" id="UP000256304"/>
    </source>
</evidence>
<dbReference type="FunFam" id="3.30.870.10:FF:000014">
    <property type="entry name" value="Cardiolipin synthase"/>
    <property type="match status" value="1"/>
</dbReference>
<feature type="active site" evidence="12">
    <location>
        <position position="393"/>
    </location>
</feature>
<evidence type="ECO:0000256" key="5">
    <source>
        <dbReference type="ARBA" id="ARBA00022692"/>
    </source>
</evidence>
<feature type="active site" evidence="12">
    <location>
        <position position="395"/>
    </location>
</feature>
<dbReference type="AlphaFoldDB" id="A0A3D9SLM1"/>
<comment type="function">
    <text evidence="12">Catalyzes the reversible phosphatidyl group transfer from one phosphatidylglycerol molecule to another to form cardiolipin (CL) (diphosphatidylglycerol) and glycerol.</text>
</comment>
<keyword evidence="6" id="KW-0677">Repeat</keyword>
<name>A0A3D9SLM1_9BACL</name>
<evidence type="ECO:0000256" key="9">
    <source>
        <dbReference type="ARBA" id="ARBA00023136"/>
    </source>
</evidence>
<dbReference type="PROSITE" id="PS50035">
    <property type="entry name" value="PLD"/>
    <property type="match status" value="2"/>
</dbReference>
<evidence type="ECO:0000256" key="13">
    <source>
        <dbReference type="NCBIfam" id="TIGR04265"/>
    </source>
</evidence>
<dbReference type="GO" id="GO:0032049">
    <property type="term" value="P:cardiolipin biosynthetic process"/>
    <property type="evidence" value="ECO:0007669"/>
    <property type="project" value="UniProtKB-UniRule"/>
</dbReference>
<proteinExistence type="inferred from homology"/>
<dbReference type="InterPro" id="IPR030874">
    <property type="entry name" value="Cardiolipin_synth_Firmi"/>
</dbReference>
<feature type="active site" evidence="12">
    <location>
        <position position="224"/>
    </location>
</feature>
<feature type="active site" evidence="12">
    <location>
        <position position="217"/>
    </location>
</feature>
<dbReference type="InterPro" id="IPR027379">
    <property type="entry name" value="CLS_N"/>
</dbReference>
<evidence type="ECO:0000256" key="7">
    <source>
        <dbReference type="ARBA" id="ARBA00022989"/>
    </source>
</evidence>
<keyword evidence="10 12" id="KW-0594">Phospholipid biosynthesis</keyword>
<dbReference type="InterPro" id="IPR025202">
    <property type="entry name" value="PLD-like_dom"/>
</dbReference>
<evidence type="ECO:0000256" key="3">
    <source>
        <dbReference type="ARBA" id="ARBA00022516"/>
    </source>
</evidence>
<evidence type="ECO:0000256" key="11">
    <source>
        <dbReference type="ARBA" id="ARBA00023264"/>
    </source>
</evidence>
<organism evidence="15 16">
    <name type="scientific">Paenibacillus taihuensis</name>
    <dbReference type="NCBI Taxonomy" id="1156355"/>
    <lineage>
        <taxon>Bacteria</taxon>
        <taxon>Bacillati</taxon>
        <taxon>Bacillota</taxon>
        <taxon>Bacilli</taxon>
        <taxon>Bacillales</taxon>
        <taxon>Paenibacillaceae</taxon>
        <taxon>Paenibacillus</taxon>
    </lineage>
</organism>
<dbReference type="CDD" id="cd09110">
    <property type="entry name" value="PLDc_CLS_1"/>
    <property type="match status" value="1"/>
</dbReference>
<comment type="similarity">
    <text evidence="12">Belongs to the phospholipase D family. Cardiolipin synthase subfamily.</text>
</comment>
<evidence type="ECO:0000256" key="12">
    <source>
        <dbReference type="HAMAP-Rule" id="MF_01916"/>
    </source>
</evidence>
<comment type="catalytic activity">
    <reaction evidence="12">
        <text>2 a 1,2-diacyl-sn-glycero-3-phospho-(1'-sn-glycerol) = a cardiolipin + glycerol</text>
        <dbReference type="Rhea" id="RHEA:31451"/>
        <dbReference type="ChEBI" id="CHEBI:17754"/>
        <dbReference type="ChEBI" id="CHEBI:62237"/>
        <dbReference type="ChEBI" id="CHEBI:64716"/>
    </reaction>
</comment>
<feature type="active site" evidence="12">
    <location>
        <position position="400"/>
    </location>
</feature>
<feature type="active site" evidence="12">
    <location>
        <position position="219"/>
    </location>
</feature>
<feature type="transmembrane region" description="Helical" evidence="12">
    <location>
        <begin position="30"/>
        <end position="51"/>
    </location>
</feature>
<evidence type="ECO:0000256" key="2">
    <source>
        <dbReference type="ARBA" id="ARBA00022475"/>
    </source>
</evidence>
<keyword evidence="4 12" id="KW-0808">Transferase</keyword>
<feature type="domain" description="PLD phosphodiesterase" evidence="14">
    <location>
        <begin position="212"/>
        <end position="239"/>
    </location>
</feature>
<keyword evidence="7 12" id="KW-1133">Transmembrane helix</keyword>
<dbReference type="PANTHER" id="PTHR21248:SF20">
    <property type="entry name" value="CARDIOLIPIN SYNTHASE YWIE-RELATED"/>
    <property type="match status" value="1"/>
</dbReference>